<dbReference type="CDD" id="cd01949">
    <property type="entry name" value="GGDEF"/>
    <property type="match status" value="1"/>
</dbReference>
<dbReference type="Pfam" id="PF00990">
    <property type="entry name" value="GGDEF"/>
    <property type="match status" value="1"/>
</dbReference>
<evidence type="ECO:0000259" key="1">
    <source>
        <dbReference type="PROSITE" id="PS50112"/>
    </source>
</evidence>
<dbReference type="Proteomes" id="UP001057474">
    <property type="component" value="Chromosome"/>
</dbReference>
<dbReference type="SUPFAM" id="SSF55073">
    <property type="entry name" value="Nucleotide cyclase"/>
    <property type="match status" value="1"/>
</dbReference>
<dbReference type="InterPro" id="IPR000160">
    <property type="entry name" value="GGDEF_dom"/>
</dbReference>
<dbReference type="PROSITE" id="PS50112">
    <property type="entry name" value="PAS"/>
    <property type="match status" value="2"/>
</dbReference>
<evidence type="ECO:0000313" key="4">
    <source>
        <dbReference type="EMBL" id="USQ13911.1"/>
    </source>
</evidence>
<dbReference type="NCBIfam" id="TIGR00254">
    <property type="entry name" value="GGDEF"/>
    <property type="match status" value="1"/>
</dbReference>
<dbReference type="InterPro" id="IPR029787">
    <property type="entry name" value="Nucleotide_cyclase"/>
</dbReference>
<evidence type="ECO:0000259" key="2">
    <source>
        <dbReference type="PROSITE" id="PS50113"/>
    </source>
</evidence>
<dbReference type="InterPro" id="IPR001610">
    <property type="entry name" value="PAC"/>
</dbReference>
<dbReference type="SUPFAM" id="SSF55785">
    <property type="entry name" value="PYP-like sensor domain (PAS domain)"/>
    <property type="match status" value="2"/>
</dbReference>
<dbReference type="Gene3D" id="3.30.450.20">
    <property type="entry name" value="PAS domain"/>
    <property type="match status" value="2"/>
</dbReference>
<organism evidence="4 5">
    <name type="scientific">Legionella lytica</name>
    <dbReference type="NCBI Taxonomy" id="96232"/>
    <lineage>
        <taxon>Bacteria</taxon>
        <taxon>Pseudomonadati</taxon>
        <taxon>Pseudomonadota</taxon>
        <taxon>Gammaproteobacteria</taxon>
        <taxon>Legionellales</taxon>
        <taxon>Legionellaceae</taxon>
        <taxon>Legionella</taxon>
    </lineage>
</organism>
<feature type="domain" description="PAS" evidence="1">
    <location>
        <begin position="3"/>
        <end position="80"/>
    </location>
</feature>
<feature type="domain" description="PAC" evidence="2">
    <location>
        <begin position="205"/>
        <end position="256"/>
    </location>
</feature>
<dbReference type="PROSITE" id="PS50887">
    <property type="entry name" value="GGDEF"/>
    <property type="match status" value="1"/>
</dbReference>
<accession>A0ABY4Y8Z1</accession>
<dbReference type="PANTHER" id="PTHR46663">
    <property type="entry name" value="DIGUANYLATE CYCLASE DGCT-RELATED"/>
    <property type="match status" value="1"/>
</dbReference>
<feature type="domain" description="GGDEF" evidence="3">
    <location>
        <begin position="288"/>
        <end position="418"/>
    </location>
</feature>
<dbReference type="SMART" id="SM00086">
    <property type="entry name" value="PAC"/>
    <property type="match status" value="2"/>
</dbReference>
<dbReference type="PROSITE" id="PS50113">
    <property type="entry name" value="PAC"/>
    <property type="match status" value="2"/>
</dbReference>
<dbReference type="NCBIfam" id="TIGR00229">
    <property type="entry name" value="sensory_box"/>
    <property type="match status" value="2"/>
</dbReference>
<gene>
    <name evidence="4" type="ORF">J2N86_00735</name>
</gene>
<dbReference type="CDD" id="cd00130">
    <property type="entry name" value="PAS"/>
    <property type="match status" value="2"/>
</dbReference>
<keyword evidence="5" id="KW-1185">Reference proteome</keyword>
<dbReference type="InterPro" id="IPR043128">
    <property type="entry name" value="Rev_trsase/Diguanyl_cyclase"/>
</dbReference>
<evidence type="ECO:0000259" key="3">
    <source>
        <dbReference type="PROSITE" id="PS50887"/>
    </source>
</evidence>
<dbReference type="Gene3D" id="3.30.70.270">
    <property type="match status" value="1"/>
</dbReference>
<name>A0ABY4Y8Z1_9GAMM</name>
<reference evidence="4" key="1">
    <citation type="submission" date="2021-03" db="EMBL/GenBank/DDBJ databases">
        <title>Legionella lytica PCM 2298.</title>
        <authorList>
            <person name="Koper P."/>
        </authorList>
    </citation>
    <scope>NUCLEOTIDE SEQUENCE</scope>
    <source>
        <strain evidence="4">PCM 2298</strain>
    </source>
</reference>
<evidence type="ECO:0000313" key="5">
    <source>
        <dbReference type="Proteomes" id="UP001057474"/>
    </source>
</evidence>
<feature type="domain" description="PAS" evidence="1">
    <location>
        <begin position="132"/>
        <end position="202"/>
    </location>
</feature>
<dbReference type="RefSeq" id="WP_252580294.1">
    <property type="nucleotide sequence ID" value="NZ_CP071527.1"/>
</dbReference>
<proteinExistence type="predicted"/>
<dbReference type="SMART" id="SM00267">
    <property type="entry name" value="GGDEF"/>
    <property type="match status" value="1"/>
</dbReference>
<protein>
    <submittedName>
        <fullName evidence="4">Diguanylate cyclase</fullName>
    </submittedName>
</protein>
<dbReference type="InterPro" id="IPR035965">
    <property type="entry name" value="PAS-like_dom_sf"/>
</dbReference>
<dbReference type="EMBL" id="CP071527">
    <property type="protein sequence ID" value="USQ13911.1"/>
    <property type="molecule type" value="Genomic_DNA"/>
</dbReference>
<dbReference type="InterPro" id="IPR052163">
    <property type="entry name" value="DGC-Regulatory_Protein"/>
</dbReference>
<dbReference type="Pfam" id="PF13426">
    <property type="entry name" value="PAS_9"/>
    <property type="match status" value="2"/>
</dbReference>
<dbReference type="PANTHER" id="PTHR46663:SF3">
    <property type="entry name" value="SLL0267 PROTEIN"/>
    <property type="match status" value="1"/>
</dbReference>
<feature type="domain" description="PAC" evidence="2">
    <location>
        <begin position="81"/>
        <end position="135"/>
    </location>
</feature>
<dbReference type="InterPro" id="IPR000014">
    <property type="entry name" value="PAS"/>
</dbReference>
<dbReference type="SMART" id="SM00091">
    <property type="entry name" value="PAS"/>
    <property type="match status" value="2"/>
</dbReference>
<dbReference type="InterPro" id="IPR000700">
    <property type="entry name" value="PAS-assoc_C"/>
</dbReference>
<sequence length="425" mass="48069">MDEEIPYKAIVEQTTNLVIVTEILPLRKPPGIIIVYVNQAFMKVMGYAEEDVLGKSPRILQGEKTDKNILKKIRIAVEKKESVHFELLNYAKDQTEHWFDFSIIPINDKHGDSKYFVGIGHDITARKKMEEVQAQLSSLVEFSDEAIIGKNLDGTILSWNKAAENLYGYSAKEAIGANIKMLFPKDKQEEFQHIMHMVAANKHLTHFETLRVHKDGQMIPVSITITPIFSQGKVLGASVIARDITQQKLIEERLKHLAEHDALTGLINRPLFEDRLEQAILRANRQGQSVAVCFLDLDNFKQVNDIYGHTVGDLLLCATVKRLQTCIREIDTLARLGGDEFGLVLSNTTEQEAIKVVKKIVHSFAKEFLIENNVFHITLSIGVSLYPKDGNTSLIEKADMAMYYVKKQGKNNFKLFDDSISKLTS</sequence>